<dbReference type="RefSeq" id="WP_093110699.1">
    <property type="nucleotide sequence ID" value="NZ_FNGG01000001.1"/>
</dbReference>
<reference evidence="6 7" key="1">
    <citation type="submission" date="2016-10" db="EMBL/GenBank/DDBJ databases">
        <authorList>
            <person name="de Groot N.N."/>
        </authorList>
    </citation>
    <scope>NUCLEOTIDE SEQUENCE [LARGE SCALE GENOMIC DNA]</scope>
    <source>
        <strain evidence="6 7">DSM 23553</strain>
    </source>
</reference>
<evidence type="ECO:0000259" key="5">
    <source>
        <dbReference type="Pfam" id="PF17384"/>
    </source>
</evidence>
<keyword evidence="7" id="KW-1185">Reference proteome</keyword>
<dbReference type="Pfam" id="PF02576">
    <property type="entry name" value="RimP_N"/>
    <property type="match status" value="1"/>
</dbReference>
<gene>
    <name evidence="3" type="primary">rimP</name>
    <name evidence="6" type="ORF">SAMN04488034_101111</name>
</gene>
<dbReference type="InterPro" id="IPR035956">
    <property type="entry name" value="RimP_N_sf"/>
</dbReference>
<dbReference type="NCBIfam" id="NF002531">
    <property type="entry name" value="PRK02001.1"/>
    <property type="match status" value="1"/>
</dbReference>
<protein>
    <recommendedName>
        <fullName evidence="3">Ribosome maturation factor RimP</fullName>
    </recommendedName>
</protein>
<dbReference type="OrthoDB" id="9789702at2"/>
<keyword evidence="2 3" id="KW-0690">Ribosome biogenesis</keyword>
<dbReference type="Gene3D" id="3.30.300.70">
    <property type="entry name" value="RimP-like superfamily, N-terminal"/>
    <property type="match status" value="1"/>
</dbReference>
<feature type="domain" description="Ribosome maturation factor RimP N-terminal" evidence="4">
    <location>
        <begin position="17"/>
        <end position="75"/>
    </location>
</feature>
<dbReference type="STRING" id="390640.SAMN04488034_101111"/>
<evidence type="ECO:0000256" key="2">
    <source>
        <dbReference type="ARBA" id="ARBA00022517"/>
    </source>
</evidence>
<dbReference type="AlphaFoldDB" id="A0A1H5H9T4"/>
<evidence type="ECO:0000313" key="6">
    <source>
        <dbReference type="EMBL" id="SEE24680.1"/>
    </source>
</evidence>
<comment type="function">
    <text evidence="3">Required for maturation of 30S ribosomal subunits.</text>
</comment>
<dbReference type="InterPro" id="IPR028998">
    <property type="entry name" value="RimP_C"/>
</dbReference>
<dbReference type="PANTHER" id="PTHR33867:SF1">
    <property type="entry name" value="RIBOSOME MATURATION FACTOR RIMP"/>
    <property type="match status" value="1"/>
</dbReference>
<dbReference type="InterPro" id="IPR028989">
    <property type="entry name" value="RimP_N"/>
</dbReference>
<feature type="domain" description="Ribosome maturation factor RimP C-terminal" evidence="5">
    <location>
        <begin position="79"/>
        <end position="154"/>
    </location>
</feature>
<evidence type="ECO:0000256" key="3">
    <source>
        <dbReference type="HAMAP-Rule" id="MF_01077"/>
    </source>
</evidence>
<dbReference type="PANTHER" id="PTHR33867">
    <property type="entry name" value="RIBOSOME MATURATION FACTOR RIMP"/>
    <property type="match status" value="1"/>
</dbReference>
<evidence type="ECO:0000256" key="1">
    <source>
        <dbReference type="ARBA" id="ARBA00022490"/>
    </source>
</evidence>
<dbReference type="HAMAP" id="MF_01077">
    <property type="entry name" value="RimP"/>
    <property type="match status" value="1"/>
</dbReference>
<dbReference type="GO" id="GO:0042274">
    <property type="term" value="P:ribosomal small subunit biogenesis"/>
    <property type="evidence" value="ECO:0007669"/>
    <property type="project" value="UniProtKB-UniRule"/>
</dbReference>
<dbReference type="SUPFAM" id="SSF75420">
    <property type="entry name" value="YhbC-like, N-terminal domain"/>
    <property type="match status" value="1"/>
</dbReference>
<evidence type="ECO:0000259" key="4">
    <source>
        <dbReference type="Pfam" id="PF02576"/>
    </source>
</evidence>
<name>A0A1H5H9T4_9FLAO</name>
<dbReference type="InterPro" id="IPR003728">
    <property type="entry name" value="Ribosome_maturation_RimP"/>
</dbReference>
<organism evidence="6 7">
    <name type="scientific">Salinimicrobium catena</name>
    <dbReference type="NCBI Taxonomy" id="390640"/>
    <lineage>
        <taxon>Bacteria</taxon>
        <taxon>Pseudomonadati</taxon>
        <taxon>Bacteroidota</taxon>
        <taxon>Flavobacteriia</taxon>
        <taxon>Flavobacteriales</taxon>
        <taxon>Flavobacteriaceae</taxon>
        <taxon>Salinimicrobium</taxon>
    </lineage>
</organism>
<sequence length="154" mass="17273">MLREKVENLLQEAFEENKSLFLIELNIDNANHISVVIDGDNGVSVNDCIAVSRKIEHNLDRDEEDFSLDVASAGVSQPLKMPRQYRKNIGRKLAVTTIEGEKIEGNLVEMEGDKITLQWKAREPKPVGKGKVTVTKEAVLSLEEIKEAKVIITF</sequence>
<comment type="similarity">
    <text evidence="3">Belongs to the RimP family.</text>
</comment>
<evidence type="ECO:0000313" key="7">
    <source>
        <dbReference type="Proteomes" id="UP000199448"/>
    </source>
</evidence>
<keyword evidence="1 3" id="KW-0963">Cytoplasm</keyword>
<proteinExistence type="inferred from homology"/>
<dbReference type="Pfam" id="PF17384">
    <property type="entry name" value="DUF150_C"/>
    <property type="match status" value="1"/>
</dbReference>
<dbReference type="GO" id="GO:0005737">
    <property type="term" value="C:cytoplasm"/>
    <property type="evidence" value="ECO:0007669"/>
    <property type="project" value="UniProtKB-SubCell"/>
</dbReference>
<accession>A0A1H5H9T4</accession>
<dbReference type="Proteomes" id="UP000199448">
    <property type="component" value="Unassembled WGS sequence"/>
</dbReference>
<comment type="subcellular location">
    <subcellularLocation>
        <location evidence="3">Cytoplasm</location>
    </subcellularLocation>
</comment>
<dbReference type="EMBL" id="FNUG01000001">
    <property type="protein sequence ID" value="SEE24680.1"/>
    <property type="molecule type" value="Genomic_DNA"/>
</dbReference>